<protein>
    <submittedName>
        <fullName evidence="2">Uncharacterized protein</fullName>
    </submittedName>
</protein>
<name>M3AJY0_PSEFD</name>
<proteinExistence type="predicted"/>
<feature type="compositionally biased region" description="Low complexity" evidence="1">
    <location>
        <begin position="27"/>
        <end position="46"/>
    </location>
</feature>
<dbReference type="EMBL" id="KB446557">
    <property type="protein sequence ID" value="EME84881.1"/>
    <property type="molecule type" value="Genomic_DNA"/>
</dbReference>
<sequence length="221" mass="25455">MGDAGFPFITPPGSSSGTLSIRKPSITSPSTSDQSRTSQRSGSRSPFTNRSDKSLRDLAGHWMLNPSLSSTNTTFNDVTHSPPSNITITQSHYPSQIFVKFFPSPESRFQSTERWFPPQKPGQWSDWNTDFEGTRSRSRWVRGDQFEQKDGIEFLTHGLSRLGEFFEAEIEGRGGKWRMGQVWFVQRGSQLVRRFVRFDEGEEEDEEERSEREDVWEFVRT</sequence>
<gene>
    <name evidence="2" type="ORF">MYCFIDRAFT_211002</name>
</gene>
<dbReference type="KEGG" id="pfj:MYCFIDRAFT_211002"/>
<dbReference type="VEuPathDB" id="FungiDB:MYCFIDRAFT_211002"/>
<dbReference type="RefSeq" id="XP_007925435.1">
    <property type="nucleotide sequence ID" value="XM_007927244.1"/>
</dbReference>
<dbReference type="OrthoDB" id="425354at2759"/>
<evidence type="ECO:0000313" key="2">
    <source>
        <dbReference type="EMBL" id="EME84881.1"/>
    </source>
</evidence>
<dbReference type="Proteomes" id="UP000016932">
    <property type="component" value="Unassembled WGS sequence"/>
</dbReference>
<feature type="region of interest" description="Disordered" evidence="1">
    <location>
        <begin position="1"/>
        <end position="52"/>
    </location>
</feature>
<feature type="compositionally biased region" description="Basic and acidic residues" evidence="1">
    <location>
        <begin position="209"/>
        <end position="221"/>
    </location>
</feature>
<dbReference type="AlphaFoldDB" id="M3AJY0"/>
<dbReference type="GeneID" id="19337274"/>
<evidence type="ECO:0000313" key="3">
    <source>
        <dbReference type="Proteomes" id="UP000016932"/>
    </source>
</evidence>
<evidence type="ECO:0000256" key="1">
    <source>
        <dbReference type="SAM" id="MobiDB-lite"/>
    </source>
</evidence>
<organism evidence="2 3">
    <name type="scientific">Pseudocercospora fijiensis (strain CIRAD86)</name>
    <name type="common">Black leaf streak disease fungus</name>
    <name type="synonym">Mycosphaerella fijiensis</name>
    <dbReference type="NCBI Taxonomy" id="383855"/>
    <lineage>
        <taxon>Eukaryota</taxon>
        <taxon>Fungi</taxon>
        <taxon>Dikarya</taxon>
        <taxon>Ascomycota</taxon>
        <taxon>Pezizomycotina</taxon>
        <taxon>Dothideomycetes</taxon>
        <taxon>Dothideomycetidae</taxon>
        <taxon>Mycosphaerellales</taxon>
        <taxon>Mycosphaerellaceae</taxon>
        <taxon>Pseudocercospora</taxon>
    </lineage>
</organism>
<reference evidence="2 3" key="1">
    <citation type="journal article" date="2012" name="PLoS Pathog.">
        <title>Diverse lifestyles and strategies of plant pathogenesis encoded in the genomes of eighteen Dothideomycetes fungi.</title>
        <authorList>
            <person name="Ohm R.A."/>
            <person name="Feau N."/>
            <person name="Henrissat B."/>
            <person name="Schoch C.L."/>
            <person name="Horwitz B.A."/>
            <person name="Barry K.W."/>
            <person name="Condon B.J."/>
            <person name="Copeland A.C."/>
            <person name="Dhillon B."/>
            <person name="Glaser F."/>
            <person name="Hesse C.N."/>
            <person name="Kosti I."/>
            <person name="LaButti K."/>
            <person name="Lindquist E.A."/>
            <person name="Lucas S."/>
            <person name="Salamov A.A."/>
            <person name="Bradshaw R.E."/>
            <person name="Ciuffetti L."/>
            <person name="Hamelin R.C."/>
            <person name="Kema G.H.J."/>
            <person name="Lawrence C."/>
            <person name="Scott J.A."/>
            <person name="Spatafora J.W."/>
            <person name="Turgeon B.G."/>
            <person name="de Wit P.J.G.M."/>
            <person name="Zhong S."/>
            <person name="Goodwin S.B."/>
            <person name="Grigoriev I.V."/>
        </authorList>
    </citation>
    <scope>NUCLEOTIDE SEQUENCE [LARGE SCALE GENOMIC DNA]</scope>
    <source>
        <strain evidence="2 3">CIRAD86</strain>
    </source>
</reference>
<dbReference type="HOGENOM" id="CLU_1251150_0_0_1"/>
<accession>M3AJY0</accession>
<feature type="region of interest" description="Disordered" evidence="1">
    <location>
        <begin position="202"/>
        <end position="221"/>
    </location>
</feature>
<dbReference type="eggNOG" id="ENOG502R8E9">
    <property type="taxonomic scope" value="Eukaryota"/>
</dbReference>
<keyword evidence="3" id="KW-1185">Reference proteome</keyword>